<name>A0ABP1GFJ3_9CHLO</name>
<keyword evidence="3" id="KW-1185">Reference proteome</keyword>
<feature type="compositionally biased region" description="Polar residues" evidence="1">
    <location>
        <begin position="23"/>
        <end position="112"/>
    </location>
</feature>
<dbReference type="EMBL" id="CAXHTA020000019">
    <property type="protein sequence ID" value="CAL5229043.1"/>
    <property type="molecule type" value="Genomic_DNA"/>
</dbReference>
<sequence>MSRHGADQAVSYLLRKDAAVQQGLQNQKTTQLQAHQISPKGTSKKTLQQVNADAPTITDSSTGVSVKPVASSQVVSDGTDASQASSPSSIGGAANTVTASATPAGQQQTIGTSDPKAAEQATVTSTSGLDQDQITGDTISQIVGVRIATPFFGTGFNFCVDRYFSSFPKVGIVIPNPAMWLLPEFQDLATGLATTLSLPDTLLHGAFVTPTGDGFLINMPSLQPSQLSNLGIRYGIQIGQAFGWDFGYGIIKDICFVDFVIV</sequence>
<gene>
    <name evidence="2" type="primary">g12292</name>
    <name evidence="2" type="ORF">VP750_LOCUS10949</name>
</gene>
<feature type="region of interest" description="Disordered" evidence="1">
    <location>
        <begin position="23"/>
        <end position="130"/>
    </location>
</feature>
<evidence type="ECO:0000313" key="2">
    <source>
        <dbReference type="EMBL" id="CAL5229043.1"/>
    </source>
</evidence>
<evidence type="ECO:0000256" key="1">
    <source>
        <dbReference type="SAM" id="MobiDB-lite"/>
    </source>
</evidence>
<feature type="compositionally biased region" description="Polar residues" evidence="1">
    <location>
        <begin position="121"/>
        <end position="130"/>
    </location>
</feature>
<comment type="caution">
    <text evidence="2">The sequence shown here is derived from an EMBL/GenBank/DDBJ whole genome shotgun (WGS) entry which is preliminary data.</text>
</comment>
<dbReference type="Proteomes" id="UP001497392">
    <property type="component" value="Unassembled WGS sequence"/>
</dbReference>
<proteinExistence type="predicted"/>
<protein>
    <submittedName>
        <fullName evidence="2">G12292 protein</fullName>
    </submittedName>
</protein>
<evidence type="ECO:0000313" key="3">
    <source>
        <dbReference type="Proteomes" id="UP001497392"/>
    </source>
</evidence>
<reference evidence="2 3" key="1">
    <citation type="submission" date="2024-06" db="EMBL/GenBank/DDBJ databases">
        <authorList>
            <person name="Kraege A."/>
            <person name="Thomma B."/>
        </authorList>
    </citation>
    <scope>NUCLEOTIDE SEQUENCE [LARGE SCALE GENOMIC DNA]</scope>
</reference>
<accession>A0ABP1GFJ3</accession>
<organism evidence="2 3">
    <name type="scientific">Coccomyxa viridis</name>
    <dbReference type="NCBI Taxonomy" id="1274662"/>
    <lineage>
        <taxon>Eukaryota</taxon>
        <taxon>Viridiplantae</taxon>
        <taxon>Chlorophyta</taxon>
        <taxon>core chlorophytes</taxon>
        <taxon>Trebouxiophyceae</taxon>
        <taxon>Trebouxiophyceae incertae sedis</taxon>
        <taxon>Coccomyxaceae</taxon>
        <taxon>Coccomyxa</taxon>
    </lineage>
</organism>